<dbReference type="InterPro" id="IPR036179">
    <property type="entry name" value="Ig-like_dom_sf"/>
</dbReference>
<dbReference type="Ensembl" id="ENSACAT00000007941.4">
    <property type="protein sequence ID" value="ENSACAP00000007775.3"/>
    <property type="gene ID" value="ENSACAG00000007933.4"/>
</dbReference>
<dbReference type="Proteomes" id="UP000001646">
    <property type="component" value="Unplaced"/>
</dbReference>
<reference evidence="5" key="3">
    <citation type="submission" date="2025-09" db="UniProtKB">
        <authorList>
            <consortium name="Ensembl"/>
        </authorList>
    </citation>
    <scope>IDENTIFICATION</scope>
</reference>
<dbReference type="GeneTree" id="ENSGT00940000164625"/>
<evidence type="ECO:0000259" key="4">
    <source>
        <dbReference type="PROSITE" id="PS50835"/>
    </source>
</evidence>
<dbReference type="GO" id="GO:0002376">
    <property type="term" value="P:immune system process"/>
    <property type="evidence" value="ECO:0007669"/>
    <property type="project" value="UniProtKB-KW"/>
</dbReference>
<evidence type="ECO:0000313" key="6">
    <source>
        <dbReference type="Proteomes" id="UP000001646"/>
    </source>
</evidence>
<dbReference type="Pfam" id="PF07654">
    <property type="entry name" value="C1-set"/>
    <property type="match status" value="1"/>
</dbReference>
<dbReference type="FunFam" id="2.60.40.10:FF:000463">
    <property type="entry name" value="Immunoglobulin heavy constant gamma 1"/>
    <property type="match status" value="1"/>
</dbReference>
<keyword evidence="6" id="KW-1185">Reference proteome</keyword>
<dbReference type="InterPro" id="IPR050413">
    <property type="entry name" value="TCR_beta_variable"/>
</dbReference>
<proteinExistence type="predicted"/>
<protein>
    <recommendedName>
        <fullName evidence="4">Ig-like domain-containing protein</fullName>
    </recommendedName>
</protein>
<reference evidence="5" key="1">
    <citation type="submission" date="2009-12" db="EMBL/GenBank/DDBJ databases">
        <title>The Genome Sequence of Anolis carolinensis (Green Anole Lizard).</title>
        <authorList>
            <consortium name="The Genome Sequencing Platform"/>
            <person name="Di Palma F."/>
            <person name="Alfoldi J."/>
            <person name="Heiman D."/>
            <person name="Young S."/>
            <person name="Grabherr M."/>
            <person name="Johnson J."/>
            <person name="Lander E.S."/>
            <person name="Lindblad-Toh K."/>
        </authorList>
    </citation>
    <scope>NUCLEOTIDE SEQUENCE [LARGE SCALE GENOMIC DNA]</scope>
    <source>
        <strain evidence="5">JBL SC #1</strain>
    </source>
</reference>
<organism evidence="5 6">
    <name type="scientific">Anolis carolinensis</name>
    <name type="common">Green anole</name>
    <name type="synonym">American chameleon</name>
    <dbReference type="NCBI Taxonomy" id="28377"/>
    <lineage>
        <taxon>Eukaryota</taxon>
        <taxon>Metazoa</taxon>
        <taxon>Chordata</taxon>
        <taxon>Craniata</taxon>
        <taxon>Vertebrata</taxon>
        <taxon>Euteleostomi</taxon>
        <taxon>Lepidosauria</taxon>
        <taxon>Squamata</taxon>
        <taxon>Bifurcata</taxon>
        <taxon>Unidentata</taxon>
        <taxon>Episquamata</taxon>
        <taxon>Toxicofera</taxon>
        <taxon>Iguania</taxon>
        <taxon>Dactyloidae</taxon>
        <taxon>Anolis</taxon>
    </lineage>
</organism>
<dbReference type="Bgee" id="ENSACAG00000007933">
    <property type="expression patterns" value="Expressed in adrenal gland and 6 other cell types or tissues"/>
</dbReference>
<accession>H9GD88</accession>
<sequence length="251" mass="28982">SDPKANLLITQSPLSLVLQKGKTAELKCNQTYGHDVMFWYRQDRGQELQLLFHFYYESMQDTGKKPDRFTPEKTQKEICNLKINPEGARGFGYNCLRKFIIVTLFGTVSNTQQYFGRGSRLTVLEEGQITSPPKVTIFAPSEEEVKEKQKATIVCLATNFFPDHVSLTWYLNDEVRTDGVKTETPQYDKTKKEYSLISRIRITIKEWQNSNNKFRCNVEFYDENGKSDYSDEIFGRALVLEADGNDSFPFA</sequence>
<dbReference type="AlphaFoldDB" id="H9GD88"/>
<dbReference type="Pfam" id="PF07686">
    <property type="entry name" value="V-set"/>
    <property type="match status" value="1"/>
</dbReference>
<dbReference type="PANTHER" id="PTHR23268:SF14">
    <property type="entry name" value="T CELL RECEPTOR BETA VARIABLE 12-3-RELATED"/>
    <property type="match status" value="1"/>
</dbReference>
<name>H9GD88_ANOCA</name>
<feature type="domain" description="Ig-like" evidence="4">
    <location>
        <begin position="133"/>
        <end position="234"/>
    </location>
</feature>
<dbReference type="InterPro" id="IPR013106">
    <property type="entry name" value="Ig_V-set"/>
</dbReference>
<dbReference type="HOGENOM" id="CLU_077975_0_2_1"/>
<dbReference type="SUPFAM" id="SSF48726">
    <property type="entry name" value="Immunoglobulin"/>
    <property type="match status" value="2"/>
</dbReference>
<dbReference type="eggNOG" id="ENOG502S3FK">
    <property type="taxonomic scope" value="Eukaryota"/>
</dbReference>
<reference evidence="5" key="2">
    <citation type="submission" date="2025-08" db="UniProtKB">
        <authorList>
            <consortium name="Ensembl"/>
        </authorList>
    </citation>
    <scope>IDENTIFICATION</scope>
</reference>
<evidence type="ECO:0000256" key="2">
    <source>
        <dbReference type="ARBA" id="ARBA00022859"/>
    </source>
</evidence>
<keyword evidence="1" id="KW-0732">Signal</keyword>
<dbReference type="InterPro" id="IPR013783">
    <property type="entry name" value="Ig-like_fold"/>
</dbReference>
<dbReference type="Gene3D" id="2.60.40.10">
    <property type="entry name" value="Immunoglobulins"/>
    <property type="match status" value="2"/>
</dbReference>
<evidence type="ECO:0000313" key="5">
    <source>
        <dbReference type="Ensembl" id="ENSACAP00000007775.3"/>
    </source>
</evidence>
<dbReference type="InParanoid" id="H9GD88"/>
<dbReference type="PANTHER" id="PTHR23268">
    <property type="entry name" value="T-CELL RECEPTOR BETA CHAIN"/>
    <property type="match status" value="1"/>
</dbReference>
<dbReference type="SMART" id="SM00407">
    <property type="entry name" value="IGc1"/>
    <property type="match status" value="1"/>
</dbReference>
<keyword evidence="3" id="KW-0393">Immunoglobulin domain</keyword>
<keyword evidence="2" id="KW-0391">Immunity</keyword>
<dbReference type="InterPro" id="IPR003597">
    <property type="entry name" value="Ig_C1-set"/>
</dbReference>
<dbReference type="PROSITE" id="PS50835">
    <property type="entry name" value="IG_LIKE"/>
    <property type="match status" value="1"/>
</dbReference>
<dbReference type="STRING" id="28377.ENSACAP00000007775"/>
<evidence type="ECO:0000256" key="1">
    <source>
        <dbReference type="ARBA" id="ARBA00022729"/>
    </source>
</evidence>
<dbReference type="InterPro" id="IPR007110">
    <property type="entry name" value="Ig-like_dom"/>
</dbReference>
<evidence type="ECO:0000256" key="3">
    <source>
        <dbReference type="ARBA" id="ARBA00023319"/>
    </source>
</evidence>